<accession>A0A227NZQ1</accession>
<reference evidence="1 2" key="1">
    <citation type="submission" date="2016-11" db="EMBL/GenBank/DDBJ databases">
        <title>Whole genomes of Flavobacteriaceae.</title>
        <authorList>
            <person name="Stine C."/>
            <person name="Li C."/>
            <person name="Tadesse D."/>
        </authorList>
    </citation>
    <scope>NUCLEOTIDE SEQUENCE [LARGE SCALE GENOMIC DNA]</scope>
    <source>
        <strain evidence="1 2">DSM 24704</strain>
    </source>
</reference>
<name>A0A227NZQ1_9FLAO</name>
<dbReference type="EMBL" id="MUGS01000044">
    <property type="protein sequence ID" value="OXG02305.1"/>
    <property type="molecule type" value="Genomic_DNA"/>
</dbReference>
<keyword evidence="2" id="KW-1185">Reference proteome</keyword>
<sequence length="65" mass="7736">MDFNPSKTIQISKFTKKQISRLTVSRERQKPMTLPVGTTYIFFLFIQTKEHNILFIKVMPIFPFL</sequence>
<protein>
    <submittedName>
        <fullName evidence="1">Uncharacterized protein</fullName>
    </submittedName>
</protein>
<gene>
    <name evidence="1" type="ORF">B0A64_18740</name>
</gene>
<evidence type="ECO:0000313" key="2">
    <source>
        <dbReference type="Proteomes" id="UP000214684"/>
    </source>
</evidence>
<comment type="caution">
    <text evidence="1">The sequence shown here is derived from an EMBL/GenBank/DDBJ whole genome shotgun (WGS) entry which is preliminary data.</text>
</comment>
<organism evidence="1 2">
    <name type="scientific">Flavobacterium araucananum</name>
    <dbReference type="NCBI Taxonomy" id="946678"/>
    <lineage>
        <taxon>Bacteria</taxon>
        <taxon>Pseudomonadati</taxon>
        <taxon>Bacteroidota</taxon>
        <taxon>Flavobacteriia</taxon>
        <taxon>Flavobacteriales</taxon>
        <taxon>Flavobacteriaceae</taxon>
        <taxon>Flavobacterium</taxon>
    </lineage>
</organism>
<proteinExistence type="predicted"/>
<dbReference type="Proteomes" id="UP000214684">
    <property type="component" value="Unassembled WGS sequence"/>
</dbReference>
<evidence type="ECO:0000313" key="1">
    <source>
        <dbReference type="EMBL" id="OXG02305.1"/>
    </source>
</evidence>
<dbReference type="AlphaFoldDB" id="A0A227NZQ1"/>